<evidence type="ECO:0000256" key="1">
    <source>
        <dbReference type="ARBA" id="ARBA00004141"/>
    </source>
</evidence>
<evidence type="ECO:0000256" key="4">
    <source>
        <dbReference type="ARBA" id="ARBA00022989"/>
    </source>
</evidence>
<evidence type="ECO:0000256" key="5">
    <source>
        <dbReference type="ARBA" id="ARBA00023065"/>
    </source>
</evidence>
<dbReference type="InterPro" id="IPR044669">
    <property type="entry name" value="YneE/VCCN1/2-like"/>
</dbReference>
<keyword evidence="10" id="KW-1185">Reference proteome</keyword>
<keyword evidence="3 8" id="KW-0812">Transmembrane</keyword>
<evidence type="ECO:0000256" key="8">
    <source>
        <dbReference type="SAM" id="Phobius"/>
    </source>
</evidence>
<reference evidence="9 10" key="1">
    <citation type="journal article" date="2023" name="Commun. Biol.">
        <title>Genome analysis of Parmales, the sister group of diatoms, reveals the evolutionary specialization of diatoms from phago-mixotrophs to photoautotrophs.</title>
        <authorList>
            <person name="Ban H."/>
            <person name="Sato S."/>
            <person name="Yoshikawa S."/>
            <person name="Yamada K."/>
            <person name="Nakamura Y."/>
            <person name="Ichinomiya M."/>
            <person name="Sato N."/>
            <person name="Blanc-Mathieu R."/>
            <person name="Endo H."/>
            <person name="Kuwata A."/>
            <person name="Ogata H."/>
        </authorList>
    </citation>
    <scope>NUCLEOTIDE SEQUENCE [LARGE SCALE GENOMIC DNA]</scope>
</reference>
<dbReference type="Proteomes" id="UP001165060">
    <property type="component" value="Unassembled WGS sequence"/>
</dbReference>
<accession>A0ABQ6MVQ9</accession>
<protein>
    <submittedName>
        <fullName evidence="9">Uncharacterized protein</fullName>
    </submittedName>
</protein>
<feature type="transmembrane region" description="Helical" evidence="8">
    <location>
        <begin position="362"/>
        <end position="380"/>
    </location>
</feature>
<keyword evidence="4 8" id="KW-1133">Transmembrane helix</keyword>
<feature type="compositionally biased region" description="Basic and acidic residues" evidence="7">
    <location>
        <begin position="424"/>
        <end position="433"/>
    </location>
</feature>
<evidence type="ECO:0000256" key="2">
    <source>
        <dbReference type="ARBA" id="ARBA00022448"/>
    </source>
</evidence>
<organism evidence="9 10">
    <name type="scientific">Tetraparma gracilis</name>
    <dbReference type="NCBI Taxonomy" id="2962635"/>
    <lineage>
        <taxon>Eukaryota</taxon>
        <taxon>Sar</taxon>
        <taxon>Stramenopiles</taxon>
        <taxon>Ochrophyta</taxon>
        <taxon>Bolidophyceae</taxon>
        <taxon>Parmales</taxon>
        <taxon>Triparmaceae</taxon>
        <taxon>Tetraparma</taxon>
    </lineage>
</organism>
<feature type="transmembrane region" description="Helical" evidence="8">
    <location>
        <begin position="55"/>
        <end position="73"/>
    </location>
</feature>
<feature type="region of interest" description="Disordered" evidence="7">
    <location>
        <begin position="424"/>
        <end position="456"/>
    </location>
</feature>
<keyword evidence="5" id="KW-0406">Ion transport</keyword>
<dbReference type="EMBL" id="BRYB01004605">
    <property type="protein sequence ID" value="GMI34008.1"/>
    <property type="molecule type" value="Genomic_DNA"/>
</dbReference>
<sequence>MLLYNKASLRFVFALYGSPFPRTFLLAALSATFGVLTEAYGWFGVKAGGTSGPLYHPYPFQVFAWMVGFLAIFRTQLAHGRYWDGRTALTAMSSKWSDAVINFRSYCRPLCSACVLLSVRDAPCEELCTQCGRIQRAKMVFTHNCSLMHALALQTLRGDDIHTEFPYRSQDNIVGCTMEVPLAKDLRKSMAAAELVEEEKKHKSFSMHSNSRGAYASMPPLDQTYYLSFKWKIAQTFAQFFSQRHVMRLARKNKLQVLGGLLKEEEMDLFSGFPPDTERVQRVMEWQTELLGNSARCGILDAPGPVISRAYHVLSDGNLAGFMSARKIAETPFPFPYAQAVTVLIFLFIGFLPLIMATFLESTLAVGIATFLVSWSYLALNEVARELEDPFIGTGPNSLPLAFYQWQFNRRIEMVTKLGFHDGSKQSFRDDPGQRLSEPILGRESSERSGLSRRSQ</sequence>
<comment type="caution">
    <text evidence="9">The sequence shown here is derived from an EMBL/GenBank/DDBJ whole genome shotgun (WGS) entry which is preliminary data.</text>
</comment>
<evidence type="ECO:0000256" key="7">
    <source>
        <dbReference type="SAM" id="MobiDB-lite"/>
    </source>
</evidence>
<proteinExistence type="predicted"/>
<dbReference type="PANTHER" id="PTHR33281">
    <property type="entry name" value="UPF0187 PROTEIN YNEE"/>
    <property type="match status" value="1"/>
</dbReference>
<dbReference type="Pfam" id="PF25539">
    <property type="entry name" value="Bestrophin_2"/>
    <property type="match status" value="1"/>
</dbReference>
<name>A0ABQ6MVQ9_9STRA</name>
<keyword evidence="2" id="KW-0813">Transport</keyword>
<dbReference type="PANTHER" id="PTHR33281:SF20">
    <property type="match status" value="1"/>
</dbReference>
<evidence type="ECO:0000256" key="3">
    <source>
        <dbReference type="ARBA" id="ARBA00022692"/>
    </source>
</evidence>
<keyword evidence="6 8" id="KW-0472">Membrane</keyword>
<gene>
    <name evidence="9" type="ORF">TeGR_g5911</name>
</gene>
<feature type="non-terminal residue" evidence="9">
    <location>
        <position position="456"/>
    </location>
</feature>
<feature type="transmembrane region" description="Helical" evidence="8">
    <location>
        <begin position="335"/>
        <end position="356"/>
    </location>
</feature>
<comment type="subcellular location">
    <subcellularLocation>
        <location evidence="1">Membrane</location>
        <topology evidence="1">Multi-pass membrane protein</topology>
    </subcellularLocation>
</comment>
<evidence type="ECO:0000313" key="9">
    <source>
        <dbReference type="EMBL" id="GMI34008.1"/>
    </source>
</evidence>
<evidence type="ECO:0000313" key="10">
    <source>
        <dbReference type="Proteomes" id="UP001165060"/>
    </source>
</evidence>
<evidence type="ECO:0000256" key="6">
    <source>
        <dbReference type="ARBA" id="ARBA00023136"/>
    </source>
</evidence>